<dbReference type="GO" id="GO:0016887">
    <property type="term" value="F:ATP hydrolysis activity"/>
    <property type="evidence" value="ECO:0007669"/>
    <property type="project" value="InterPro"/>
</dbReference>
<keyword evidence="2" id="KW-0067">ATP-binding</keyword>
<evidence type="ECO:0000259" key="1">
    <source>
        <dbReference type="PROSITE" id="PS50893"/>
    </source>
</evidence>
<reference evidence="2" key="1">
    <citation type="submission" date="2021-04" db="EMBL/GenBank/DDBJ databases">
        <title>Proteiniclasticum sedimins sp. nov., an obligate anaerobic bacterium isolated from anaerobic sludge.</title>
        <authorList>
            <person name="Liu J."/>
        </authorList>
    </citation>
    <scope>NUCLEOTIDE SEQUENCE</scope>
    <source>
        <strain evidence="2">BAD-10</strain>
    </source>
</reference>
<feature type="domain" description="ABC transporter" evidence="1">
    <location>
        <begin position="57"/>
        <end position="284"/>
    </location>
</feature>
<dbReference type="AlphaFoldDB" id="A0A941CQU0"/>
<dbReference type="EMBL" id="JAGSCS010000007">
    <property type="protein sequence ID" value="MBR0576098.1"/>
    <property type="molecule type" value="Genomic_DNA"/>
</dbReference>
<dbReference type="GO" id="GO:0005524">
    <property type="term" value="F:ATP binding"/>
    <property type="evidence" value="ECO:0007669"/>
    <property type="project" value="UniProtKB-KW"/>
</dbReference>
<dbReference type="InterPro" id="IPR039421">
    <property type="entry name" value="Type_1_exporter"/>
</dbReference>
<dbReference type="Proteomes" id="UP000675379">
    <property type="component" value="Unassembled WGS sequence"/>
</dbReference>
<proteinExistence type="predicted"/>
<keyword evidence="2" id="KW-0547">Nucleotide-binding</keyword>
<dbReference type="InterPro" id="IPR027417">
    <property type="entry name" value="P-loop_NTPase"/>
</dbReference>
<organism evidence="2 3">
    <name type="scientific">Proteiniclasticum sediminis</name>
    <dbReference type="NCBI Taxonomy" id="2804028"/>
    <lineage>
        <taxon>Bacteria</taxon>
        <taxon>Bacillati</taxon>
        <taxon>Bacillota</taxon>
        <taxon>Clostridia</taxon>
        <taxon>Eubacteriales</taxon>
        <taxon>Clostridiaceae</taxon>
        <taxon>Proteiniclasticum</taxon>
    </lineage>
</organism>
<sequence>MSILAATQKRLFPPTLIHRSEGQRKREVDKDQRFSALYERLDQLPVSLSSRYHHFGLVFENLSYRDEDGHMVLAGLNMTIEQGKKYLLLGTEESGNAELLKILSHQIQEYDGNVYVGHQNLKELQGKSLERILAFIHKNIFVLNDTIYRNIALHPHYDEKKVRESMRRVGLNERPEANTTDIALNRGFYSANERQKISIARALVNNSSILILDSTSDCTKDCEVEELILNIRDMTVLSVSHILSKELVDRYDKIFVLDEGRVVEEGSFSDLLLQGGHFYSMYVRNEAI</sequence>
<dbReference type="GO" id="GO:0034040">
    <property type="term" value="F:ATPase-coupled lipid transmembrane transporter activity"/>
    <property type="evidence" value="ECO:0007669"/>
    <property type="project" value="TreeGrafter"/>
</dbReference>
<dbReference type="Gene3D" id="3.40.50.300">
    <property type="entry name" value="P-loop containing nucleotide triphosphate hydrolases"/>
    <property type="match status" value="1"/>
</dbReference>
<evidence type="ECO:0000313" key="3">
    <source>
        <dbReference type="Proteomes" id="UP000675379"/>
    </source>
</evidence>
<dbReference type="PANTHER" id="PTHR24221">
    <property type="entry name" value="ATP-BINDING CASSETTE SUB-FAMILY B"/>
    <property type="match status" value="1"/>
</dbReference>
<dbReference type="InterPro" id="IPR003439">
    <property type="entry name" value="ABC_transporter-like_ATP-bd"/>
</dbReference>
<accession>A0A941CQU0</accession>
<evidence type="ECO:0000313" key="2">
    <source>
        <dbReference type="EMBL" id="MBR0576098.1"/>
    </source>
</evidence>
<dbReference type="PROSITE" id="PS50893">
    <property type="entry name" value="ABC_TRANSPORTER_2"/>
    <property type="match status" value="1"/>
</dbReference>
<dbReference type="Pfam" id="PF00005">
    <property type="entry name" value="ABC_tran"/>
    <property type="match status" value="1"/>
</dbReference>
<gene>
    <name evidence="2" type="ORF">KCG48_07055</name>
</gene>
<comment type="caution">
    <text evidence="2">The sequence shown here is derived from an EMBL/GenBank/DDBJ whole genome shotgun (WGS) entry which is preliminary data.</text>
</comment>
<keyword evidence="3" id="KW-1185">Reference proteome</keyword>
<dbReference type="SUPFAM" id="SSF52540">
    <property type="entry name" value="P-loop containing nucleoside triphosphate hydrolases"/>
    <property type="match status" value="1"/>
</dbReference>
<protein>
    <submittedName>
        <fullName evidence="2">ABC transporter ATP-binding protein</fullName>
    </submittedName>
</protein>
<name>A0A941CQU0_9CLOT</name>
<dbReference type="PANTHER" id="PTHR24221:SF654">
    <property type="entry name" value="ATP-BINDING CASSETTE SUB-FAMILY B MEMBER 6"/>
    <property type="match status" value="1"/>
</dbReference>
<dbReference type="RefSeq" id="WP_211800871.1">
    <property type="nucleotide sequence ID" value="NZ_JAGSCS010000007.1"/>
</dbReference>